<feature type="region of interest" description="Disordered" evidence="1">
    <location>
        <begin position="1"/>
        <end position="38"/>
    </location>
</feature>
<evidence type="ECO:0000256" key="2">
    <source>
        <dbReference type="SAM" id="Phobius"/>
    </source>
</evidence>
<dbReference type="EMBL" id="PCGZ01000003">
    <property type="protein sequence ID" value="PKU91200.1"/>
    <property type="molecule type" value="Genomic_DNA"/>
</dbReference>
<dbReference type="Proteomes" id="UP000233730">
    <property type="component" value="Unassembled WGS sequence"/>
</dbReference>
<name>A0A2N3QIE1_9BIFI</name>
<sequence length="509" mass="55199">MSAPDSTPQPEQPTVQMPSGASAQPAATATDATSMQNAATQPLPQIPAQQFPQSVEDVYQAVKNTLMHSQSFGLNMADDVAKTASFVSRNAGTPYKVQVVPGAQSGSVVQFVPQGQPTPSLQMESMVFFGELNRELMMQQMNAAQQQPTQQTWNAQPTNGGASTPKKPASWVLYLAIGALVVSVIALILLIALTPKTGAWLVWVLGIVSLALSGFSLYASLMLDKNLVNRILSGVAVGISVLAIVFGCVDMPKGTTTTATKTPSSSSSSPAASSESSSSSAESSNTGDEQSNEQQNGDSQNQGSVAAGLDEIASSIEKDIQSSSDAITAKQQETETKLGDTFDSYKANESALTDWYAFVASESKALYGKVTDSSVKYMQTLSQKASADKYLDADALLDDFYKTVYEDGFETYYDDIYDTSYEDMYDKYYGGVLEDKPENMEYSEYSDLRSNAYKAWSDSKSDFYSEWSDMKSAVYTLYSDVNSDVWKDNYDFSKAIERFQKKTAQFTAQ</sequence>
<reference evidence="3 4" key="1">
    <citation type="submission" date="2017-10" db="EMBL/GenBank/DDBJ databases">
        <title>Bifidobacterium genomics.</title>
        <authorList>
            <person name="Lugli G.A."/>
            <person name="Milani C."/>
            <person name="Mancabelli L."/>
        </authorList>
    </citation>
    <scope>NUCLEOTIDE SEQUENCE [LARGE SCALE GENOMIC DNA]</scope>
    <source>
        <strain evidence="3 4">1524B</strain>
    </source>
</reference>
<keyword evidence="2" id="KW-0472">Membrane</keyword>
<protein>
    <submittedName>
        <fullName evidence="3">Uncharacterized protein</fullName>
    </submittedName>
</protein>
<feature type="transmembrane region" description="Helical" evidence="2">
    <location>
        <begin position="231"/>
        <end position="249"/>
    </location>
</feature>
<dbReference type="AlphaFoldDB" id="A0A2N3QIE1"/>
<feature type="compositionally biased region" description="Low complexity" evidence="1">
    <location>
        <begin position="256"/>
        <end position="284"/>
    </location>
</feature>
<feature type="region of interest" description="Disordered" evidence="1">
    <location>
        <begin position="256"/>
        <end position="304"/>
    </location>
</feature>
<keyword evidence="2" id="KW-1133">Transmembrane helix</keyword>
<evidence type="ECO:0000313" key="4">
    <source>
        <dbReference type="Proteomes" id="UP000233730"/>
    </source>
</evidence>
<feature type="compositionally biased region" description="Polar residues" evidence="1">
    <location>
        <begin position="285"/>
        <end position="304"/>
    </location>
</feature>
<organism evidence="3 4">
    <name type="scientific">Bifidobacterium pseudolongum subsp. globosum</name>
    <dbReference type="NCBI Taxonomy" id="1690"/>
    <lineage>
        <taxon>Bacteria</taxon>
        <taxon>Bacillati</taxon>
        <taxon>Actinomycetota</taxon>
        <taxon>Actinomycetes</taxon>
        <taxon>Bifidobacteriales</taxon>
        <taxon>Bifidobacteriaceae</taxon>
        <taxon>Bifidobacterium</taxon>
    </lineage>
</organism>
<evidence type="ECO:0000256" key="1">
    <source>
        <dbReference type="SAM" id="MobiDB-lite"/>
    </source>
</evidence>
<evidence type="ECO:0000313" key="3">
    <source>
        <dbReference type="EMBL" id="PKU91200.1"/>
    </source>
</evidence>
<feature type="compositionally biased region" description="Low complexity" evidence="1">
    <location>
        <begin position="19"/>
        <end position="34"/>
    </location>
</feature>
<proteinExistence type="predicted"/>
<comment type="caution">
    <text evidence="3">The sequence shown here is derived from an EMBL/GenBank/DDBJ whole genome shotgun (WGS) entry which is preliminary data.</text>
</comment>
<gene>
    <name evidence="3" type="ORF">CQR46_0284</name>
</gene>
<feature type="transmembrane region" description="Helical" evidence="2">
    <location>
        <begin position="200"/>
        <end position="219"/>
    </location>
</feature>
<dbReference type="RefSeq" id="WP_143252384.1">
    <property type="nucleotide sequence ID" value="NZ_PCGZ01000003.1"/>
</dbReference>
<feature type="compositionally biased region" description="Polar residues" evidence="1">
    <location>
        <begin position="1"/>
        <end position="17"/>
    </location>
</feature>
<keyword evidence="2" id="KW-0812">Transmembrane</keyword>
<accession>A0A2N3QIE1</accession>
<feature type="transmembrane region" description="Helical" evidence="2">
    <location>
        <begin position="171"/>
        <end position="193"/>
    </location>
</feature>